<name>A0ABT1SA97_9FIRM</name>
<accession>A0ABT1SA97</accession>
<protein>
    <recommendedName>
        <fullName evidence="4">Membrane-spanning protein</fullName>
    </recommendedName>
</protein>
<organism evidence="2 3">
    <name type="scientific">Tissierella carlieri</name>
    <dbReference type="NCBI Taxonomy" id="689904"/>
    <lineage>
        <taxon>Bacteria</taxon>
        <taxon>Bacillati</taxon>
        <taxon>Bacillota</taxon>
        <taxon>Tissierellia</taxon>
        <taxon>Tissierellales</taxon>
        <taxon>Tissierellaceae</taxon>
        <taxon>Tissierella</taxon>
    </lineage>
</organism>
<feature type="transmembrane region" description="Helical" evidence="1">
    <location>
        <begin position="175"/>
        <end position="191"/>
    </location>
</feature>
<keyword evidence="1" id="KW-0472">Membrane</keyword>
<feature type="transmembrane region" description="Helical" evidence="1">
    <location>
        <begin position="129"/>
        <end position="148"/>
    </location>
</feature>
<dbReference type="EMBL" id="JANGAC010000006">
    <property type="protein sequence ID" value="MCQ4923391.1"/>
    <property type="molecule type" value="Genomic_DNA"/>
</dbReference>
<gene>
    <name evidence="2" type="ORF">NE686_09865</name>
</gene>
<keyword evidence="1" id="KW-1133">Transmembrane helix</keyword>
<dbReference type="RefSeq" id="WP_216559882.1">
    <property type="nucleotide sequence ID" value="NZ_JAHLOH010000040.1"/>
</dbReference>
<comment type="caution">
    <text evidence="2">The sequence shown here is derived from an EMBL/GenBank/DDBJ whole genome shotgun (WGS) entry which is preliminary data.</text>
</comment>
<feature type="transmembrane region" description="Helical" evidence="1">
    <location>
        <begin position="36"/>
        <end position="55"/>
    </location>
</feature>
<feature type="transmembrane region" description="Helical" evidence="1">
    <location>
        <begin position="91"/>
        <end position="117"/>
    </location>
</feature>
<reference evidence="2 3" key="1">
    <citation type="submission" date="2022-06" db="EMBL/GenBank/DDBJ databases">
        <title>Isolation of gut microbiota from human fecal samples.</title>
        <authorList>
            <person name="Pamer E.G."/>
            <person name="Barat B."/>
            <person name="Waligurski E."/>
            <person name="Medina S."/>
            <person name="Paddock L."/>
            <person name="Mostad J."/>
        </authorList>
    </citation>
    <scope>NUCLEOTIDE SEQUENCE [LARGE SCALE GENOMIC DNA]</scope>
    <source>
        <strain evidence="2 3">DFI.7.95</strain>
    </source>
</reference>
<dbReference type="Proteomes" id="UP001524478">
    <property type="component" value="Unassembled WGS sequence"/>
</dbReference>
<sequence length="199" mass="22979">MNNKNSKLSIGIAALFEIILITTAIFNIVSKQWKDLTISLIAIVCIILPFIITYIANIKNLALPPNFQLISLSFILFAQYFGEILKFYRKFFWWDLFLHALFGSYAVIVALYLIKGVVKKEKETSENRFTIFTIIFAFCFSITLGTLWEMFEFVGDFLFKAHMVKGGLVDTSTDILIKILSAFITSIVYYYRNRKLIKS</sequence>
<evidence type="ECO:0008006" key="4">
    <source>
        <dbReference type="Google" id="ProtNLM"/>
    </source>
</evidence>
<evidence type="ECO:0000313" key="3">
    <source>
        <dbReference type="Proteomes" id="UP001524478"/>
    </source>
</evidence>
<dbReference type="Pfam" id="PF09997">
    <property type="entry name" value="DUF2238"/>
    <property type="match status" value="1"/>
</dbReference>
<keyword evidence="1" id="KW-0812">Transmembrane</keyword>
<evidence type="ECO:0000256" key="1">
    <source>
        <dbReference type="SAM" id="Phobius"/>
    </source>
</evidence>
<dbReference type="InterPro" id="IPR014509">
    <property type="entry name" value="YjdF-like"/>
</dbReference>
<feature type="transmembrane region" description="Helical" evidence="1">
    <location>
        <begin position="12"/>
        <end position="30"/>
    </location>
</feature>
<proteinExistence type="predicted"/>
<evidence type="ECO:0000313" key="2">
    <source>
        <dbReference type="EMBL" id="MCQ4923391.1"/>
    </source>
</evidence>
<keyword evidence="3" id="KW-1185">Reference proteome</keyword>